<keyword evidence="2" id="KW-1185">Reference proteome</keyword>
<sequence length="40" mass="4732">MQALNECDPDRRMEFAECFLKNDLWSGVRSLHQESLDLSF</sequence>
<accession>A0A177ASP5</accession>
<gene>
    <name evidence="1" type="ORF">A3Q56_07450</name>
</gene>
<evidence type="ECO:0000313" key="2">
    <source>
        <dbReference type="Proteomes" id="UP000078046"/>
    </source>
</evidence>
<protein>
    <submittedName>
        <fullName evidence="1">Uncharacterized protein</fullName>
    </submittedName>
</protein>
<reference evidence="1 2" key="1">
    <citation type="submission" date="2016-04" db="EMBL/GenBank/DDBJ databases">
        <title>The genome of Intoshia linei affirms orthonectids as highly simplified spiralians.</title>
        <authorList>
            <person name="Mikhailov K.V."/>
            <person name="Slusarev G.S."/>
            <person name="Nikitin M.A."/>
            <person name="Logacheva M.D."/>
            <person name="Penin A."/>
            <person name="Aleoshin V."/>
            <person name="Panchin Y.V."/>
        </authorList>
    </citation>
    <scope>NUCLEOTIDE SEQUENCE [LARGE SCALE GENOMIC DNA]</scope>
    <source>
        <strain evidence="1">Intl2013</strain>
        <tissue evidence="1">Whole animal</tissue>
    </source>
</reference>
<organism evidence="1 2">
    <name type="scientific">Intoshia linei</name>
    <dbReference type="NCBI Taxonomy" id="1819745"/>
    <lineage>
        <taxon>Eukaryota</taxon>
        <taxon>Metazoa</taxon>
        <taxon>Spiralia</taxon>
        <taxon>Lophotrochozoa</taxon>
        <taxon>Mesozoa</taxon>
        <taxon>Orthonectida</taxon>
        <taxon>Rhopaluridae</taxon>
        <taxon>Intoshia</taxon>
    </lineage>
</organism>
<name>A0A177ASP5_9BILA</name>
<dbReference type="EMBL" id="LWCA01001585">
    <property type="protein sequence ID" value="OAF64840.1"/>
    <property type="molecule type" value="Genomic_DNA"/>
</dbReference>
<dbReference type="Proteomes" id="UP000078046">
    <property type="component" value="Unassembled WGS sequence"/>
</dbReference>
<dbReference type="AlphaFoldDB" id="A0A177ASP5"/>
<proteinExistence type="predicted"/>
<evidence type="ECO:0000313" key="1">
    <source>
        <dbReference type="EMBL" id="OAF64840.1"/>
    </source>
</evidence>
<comment type="caution">
    <text evidence="1">The sequence shown here is derived from an EMBL/GenBank/DDBJ whole genome shotgun (WGS) entry which is preliminary data.</text>
</comment>